<proteinExistence type="predicted"/>
<comment type="caution">
    <text evidence="1">The sequence shown here is derived from an EMBL/GenBank/DDBJ whole genome shotgun (WGS) entry which is preliminary data.</text>
</comment>
<gene>
    <name evidence="1" type="ORF">LCGC14_1353580</name>
</gene>
<protein>
    <submittedName>
        <fullName evidence="1">Uncharacterized protein</fullName>
    </submittedName>
</protein>
<name>A0A0F9KW97_9ZZZZ</name>
<dbReference type="EMBL" id="LAZR01008389">
    <property type="protein sequence ID" value="KKM79071.1"/>
    <property type="molecule type" value="Genomic_DNA"/>
</dbReference>
<reference evidence="1" key="1">
    <citation type="journal article" date="2015" name="Nature">
        <title>Complex archaea that bridge the gap between prokaryotes and eukaryotes.</title>
        <authorList>
            <person name="Spang A."/>
            <person name="Saw J.H."/>
            <person name="Jorgensen S.L."/>
            <person name="Zaremba-Niedzwiedzka K."/>
            <person name="Martijn J."/>
            <person name="Lind A.E."/>
            <person name="van Eijk R."/>
            <person name="Schleper C."/>
            <person name="Guy L."/>
            <person name="Ettema T.J."/>
        </authorList>
    </citation>
    <scope>NUCLEOTIDE SEQUENCE</scope>
</reference>
<dbReference type="AlphaFoldDB" id="A0A0F9KW97"/>
<accession>A0A0F9KW97</accession>
<sequence>MKKLKPNRSSLPVDEIAAVIDNHTGRVRMQASGFGAEADMRSAARTCKTGKVDHLSSTSVITGKAAAIAIKNGRV</sequence>
<organism evidence="1">
    <name type="scientific">marine sediment metagenome</name>
    <dbReference type="NCBI Taxonomy" id="412755"/>
    <lineage>
        <taxon>unclassified sequences</taxon>
        <taxon>metagenomes</taxon>
        <taxon>ecological metagenomes</taxon>
    </lineage>
</organism>
<evidence type="ECO:0000313" key="1">
    <source>
        <dbReference type="EMBL" id="KKM79071.1"/>
    </source>
</evidence>